<name>A0ABN7VIX3_GIGMA</name>
<proteinExistence type="predicted"/>
<feature type="non-terminal residue" evidence="1">
    <location>
        <position position="1"/>
    </location>
</feature>
<keyword evidence="2" id="KW-1185">Reference proteome</keyword>
<sequence length="137" mass="15922">LRTVYTATLVGENSKLGQTNIVANYNIAANPKRTTQVLFRLYINKMYITSRTVKELQASFTILQFLPTYNIAQREDENFIMIYDQQKENAGYTQAYNQGLQLLLQGIIPQSEKRHPEENYWAMMQIFDNTIADKALF</sequence>
<organism evidence="1 2">
    <name type="scientific">Gigaspora margarita</name>
    <dbReference type="NCBI Taxonomy" id="4874"/>
    <lineage>
        <taxon>Eukaryota</taxon>
        <taxon>Fungi</taxon>
        <taxon>Fungi incertae sedis</taxon>
        <taxon>Mucoromycota</taxon>
        <taxon>Glomeromycotina</taxon>
        <taxon>Glomeromycetes</taxon>
        <taxon>Diversisporales</taxon>
        <taxon>Gigasporaceae</taxon>
        <taxon>Gigaspora</taxon>
    </lineage>
</organism>
<evidence type="ECO:0000313" key="2">
    <source>
        <dbReference type="Proteomes" id="UP000789901"/>
    </source>
</evidence>
<dbReference type="Proteomes" id="UP000789901">
    <property type="component" value="Unassembled WGS sequence"/>
</dbReference>
<evidence type="ECO:0000313" key="1">
    <source>
        <dbReference type="EMBL" id="CAG8776996.1"/>
    </source>
</evidence>
<accession>A0ABN7VIX3</accession>
<reference evidence="1 2" key="1">
    <citation type="submission" date="2021-06" db="EMBL/GenBank/DDBJ databases">
        <authorList>
            <person name="Kallberg Y."/>
            <person name="Tangrot J."/>
            <person name="Rosling A."/>
        </authorList>
    </citation>
    <scope>NUCLEOTIDE SEQUENCE [LARGE SCALE GENOMIC DNA]</scope>
    <source>
        <strain evidence="1 2">120-4 pot B 10/14</strain>
    </source>
</reference>
<dbReference type="EMBL" id="CAJVQB010015848">
    <property type="protein sequence ID" value="CAG8776996.1"/>
    <property type="molecule type" value="Genomic_DNA"/>
</dbReference>
<protein>
    <submittedName>
        <fullName evidence="1">6377_t:CDS:1</fullName>
    </submittedName>
</protein>
<gene>
    <name evidence="1" type="ORF">GMARGA_LOCUS19206</name>
</gene>
<comment type="caution">
    <text evidence="1">The sequence shown here is derived from an EMBL/GenBank/DDBJ whole genome shotgun (WGS) entry which is preliminary data.</text>
</comment>